<dbReference type="PANTHER" id="PTHR45663:SF11">
    <property type="entry name" value="GEO12009P1"/>
    <property type="match status" value="1"/>
</dbReference>
<dbReference type="GO" id="GO:0015035">
    <property type="term" value="F:protein-disulfide reductase activity"/>
    <property type="evidence" value="ECO:0007669"/>
    <property type="project" value="TreeGrafter"/>
</dbReference>
<dbReference type="CDD" id="cd02947">
    <property type="entry name" value="TRX_family"/>
    <property type="match status" value="1"/>
</dbReference>
<dbReference type="AlphaFoldDB" id="A0A4Q1KQ14"/>
<comment type="caution">
    <text evidence="2">The sequence shown here is derived from an EMBL/GenBank/DDBJ whole genome shotgun (WGS) entry which is preliminary data.</text>
</comment>
<sequence>MNHEINTVIQNNELILINFKSSSCDPCEMIKPTLQQVKNSIGKRVEIHTFEINQLPFKINHLQIDSLPLLALFANGKLIWKTREVLSKEEIIKKMLEIEP</sequence>
<dbReference type="SUPFAM" id="SSF52833">
    <property type="entry name" value="Thioredoxin-like"/>
    <property type="match status" value="1"/>
</dbReference>
<dbReference type="Pfam" id="PF00085">
    <property type="entry name" value="Thioredoxin"/>
    <property type="match status" value="1"/>
</dbReference>
<dbReference type="EMBL" id="SBKQ01000007">
    <property type="protein sequence ID" value="RXR32203.1"/>
    <property type="molecule type" value="Genomic_DNA"/>
</dbReference>
<gene>
    <name evidence="2" type="ORF">EQG68_08140</name>
</gene>
<reference evidence="3" key="1">
    <citation type="submission" date="2019-01" db="EMBL/GenBank/DDBJ databases">
        <title>Cytophagaceae bacterium strain CAR-16.</title>
        <authorList>
            <person name="Chen W.-M."/>
        </authorList>
    </citation>
    <scope>NUCLEOTIDE SEQUENCE [LARGE SCALE GENOMIC DNA]</scope>
    <source>
        <strain evidence="3">ICH-30</strain>
    </source>
</reference>
<proteinExistence type="predicted"/>
<evidence type="ECO:0000313" key="2">
    <source>
        <dbReference type="EMBL" id="RXR32203.1"/>
    </source>
</evidence>
<dbReference type="RefSeq" id="WP_129464318.1">
    <property type="nucleotide sequence ID" value="NZ_JACSXZ010000001.1"/>
</dbReference>
<dbReference type="InterPro" id="IPR036249">
    <property type="entry name" value="Thioredoxin-like_sf"/>
</dbReference>
<name>A0A4Q1KQ14_9FLAO</name>
<dbReference type="OrthoDB" id="1375719at2"/>
<dbReference type="InterPro" id="IPR013766">
    <property type="entry name" value="Thioredoxin_domain"/>
</dbReference>
<dbReference type="Gene3D" id="3.40.30.10">
    <property type="entry name" value="Glutaredoxin"/>
    <property type="match status" value="1"/>
</dbReference>
<evidence type="ECO:0000313" key="3">
    <source>
        <dbReference type="Proteomes" id="UP000289734"/>
    </source>
</evidence>
<dbReference type="Proteomes" id="UP000289734">
    <property type="component" value="Unassembled WGS sequence"/>
</dbReference>
<evidence type="ECO:0000259" key="1">
    <source>
        <dbReference type="Pfam" id="PF00085"/>
    </source>
</evidence>
<dbReference type="GO" id="GO:0005737">
    <property type="term" value="C:cytoplasm"/>
    <property type="evidence" value="ECO:0007669"/>
    <property type="project" value="TreeGrafter"/>
</dbReference>
<protein>
    <submittedName>
        <fullName evidence="2">Thioredoxin</fullName>
    </submittedName>
</protein>
<accession>A0A4Q1KQ14</accession>
<keyword evidence="3" id="KW-1185">Reference proteome</keyword>
<feature type="domain" description="Thioredoxin" evidence="1">
    <location>
        <begin position="6"/>
        <end position="95"/>
    </location>
</feature>
<dbReference type="PANTHER" id="PTHR45663">
    <property type="entry name" value="GEO12009P1"/>
    <property type="match status" value="1"/>
</dbReference>
<organism evidence="2 3">
    <name type="scientific">Flavobacterium piscinae</name>
    <dbReference type="NCBI Taxonomy" id="2506424"/>
    <lineage>
        <taxon>Bacteria</taxon>
        <taxon>Pseudomonadati</taxon>
        <taxon>Bacteroidota</taxon>
        <taxon>Flavobacteriia</taxon>
        <taxon>Flavobacteriales</taxon>
        <taxon>Flavobacteriaceae</taxon>
        <taxon>Flavobacterium</taxon>
    </lineage>
</organism>